<keyword evidence="1" id="KW-0131">Cell cycle</keyword>
<proteinExistence type="predicted"/>
<keyword evidence="1" id="KW-0132">Cell division</keyword>
<protein>
    <submittedName>
        <fullName evidence="1">Cell division protein FtsL</fullName>
    </submittedName>
</protein>
<dbReference type="Proteomes" id="UP000706172">
    <property type="component" value="Unassembled WGS sequence"/>
</dbReference>
<reference evidence="1" key="1">
    <citation type="submission" date="2020-07" db="EMBL/GenBank/DDBJ databases">
        <title>Severe corrosion of carbon steel in oil field produced water can be linked to methanogenic archaea containing a special type of NiFe hydrogenase.</title>
        <authorList>
            <person name="Lahme S."/>
            <person name="Mand J."/>
            <person name="Longwell J."/>
            <person name="Smith R."/>
            <person name="Enning D."/>
        </authorList>
    </citation>
    <scope>NUCLEOTIDE SEQUENCE</scope>
    <source>
        <strain evidence="1">MIC098Bin6</strain>
    </source>
</reference>
<comment type="caution">
    <text evidence="1">The sequence shown here is derived from an EMBL/GenBank/DDBJ whole genome shotgun (WGS) entry which is preliminary data.</text>
</comment>
<evidence type="ECO:0000313" key="1">
    <source>
        <dbReference type="EMBL" id="MBG0779898.1"/>
    </source>
</evidence>
<evidence type="ECO:0000313" key="2">
    <source>
        <dbReference type="Proteomes" id="UP000706172"/>
    </source>
</evidence>
<accession>A0A931G8N2</accession>
<name>A0A931G8N2_9BACT</name>
<organism evidence="1 2">
    <name type="scientific">Desulfotignum balticum</name>
    <dbReference type="NCBI Taxonomy" id="115781"/>
    <lineage>
        <taxon>Bacteria</taxon>
        <taxon>Pseudomonadati</taxon>
        <taxon>Thermodesulfobacteriota</taxon>
        <taxon>Desulfobacteria</taxon>
        <taxon>Desulfobacterales</taxon>
        <taxon>Desulfobacteraceae</taxon>
        <taxon>Desulfotignum</taxon>
    </lineage>
</organism>
<gene>
    <name evidence="1" type="ORF">H0S81_08230</name>
</gene>
<dbReference type="AlphaFoldDB" id="A0A931G8N2"/>
<dbReference type="GO" id="GO:0051301">
    <property type="term" value="P:cell division"/>
    <property type="evidence" value="ECO:0007669"/>
    <property type="project" value="UniProtKB-KW"/>
</dbReference>
<sequence length="92" mass="10533">MNDSALKWVVILSVLFAELLLHAWVRTGATQVTLEISLAQSRLSDLLSYQRELTLERDRLKSDTRIIGIARSQLGLTEDVFNQTLFLEQEED</sequence>
<dbReference type="EMBL" id="JACCQK010000488">
    <property type="protein sequence ID" value="MBG0779898.1"/>
    <property type="molecule type" value="Genomic_DNA"/>
</dbReference>